<dbReference type="Proteomes" id="UP000321424">
    <property type="component" value="Unassembled WGS sequence"/>
</dbReference>
<dbReference type="EMBL" id="BJXA01000074">
    <property type="protein sequence ID" value="GEM42643.1"/>
    <property type="molecule type" value="Genomic_DNA"/>
</dbReference>
<evidence type="ECO:0000256" key="2">
    <source>
        <dbReference type="ARBA" id="ARBA00023125"/>
    </source>
</evidence>
<dbReference type="PANTHER" id="PTHR47894">
    <property type="entry name" value="HTH-TYPE TRANSCRIPTIONAL REGULATOR GADX"/>
    <property type="match status" value="1"/>
</dbReference>
<sequence>MVTARTVPIDFVRSAVATAEREGVDIGQLLGSVGVAPELLAQDRARVTVEQMAATMRQLWRITDDELFGLGPAPVPRGSTRLVGFGLVGCPDLGAAIARFGEYQRLLPGLPPMVVTTAGGRTRCTLDTSVLAAAEELLTVFLLAAIHRMISWGIGRRVPLRQVEFPYPRPRNVADYDLVFGAPLVFEAATAAITFDSELLAAPLTKTEEDLIDWARNAPIDVLSRRDYGTSLAEQVRKILARGLHGGRATAAGRAGEHWPTADEVAKRLAMSPQTVRRKLGEEGTSITQIREDILRDAAVASLVRGDETVEALSARLGFSEPSAFRRAFRRWTGSPPGSYRGAASAES</sequence>
<dbReference type="Pfam" id="PF12833">
    <property type="entry name" value="HTH_18"/>
    <property type="match status" value="1"/>
</dbReference>
<keyword evidence="3" id="KW-0804">Transcription</keyword>
<feature type="domain" description="HTH araC/xylS-type" evidence="4">
    <location>
        <begin position="234"/>
        <end position="343"/>
    </location>
</feature>
<organism evidence="5 6">
    <name type="scientific">Nocardia ninae NBRC 108245</name>
    <dbReference type="NCBI Taxonomy" id="1210091"/>
    <lineage>
        <taxon>Bacteria</taxon>
        <taxon>Bacillati</taxon>
        <taxon>Actinomycetota</taxon>
        <taxon>Actinomycetes</taxon>
        <taxon>Mycobacteriales</taxon>
        <taxon>Nocardiaceae</taxon>
        <taxon>Nocardia</taxon>
    </lineage>
</organism>
<accession>A0A511MPW0</accession>
<evidence type="ECO:0000259" key="4">
    <source>
        <dbReference type="PROSITE" id="PS01124"/>
    </source>
</evidence>
<dbReference type="Pfam" id="PF12625">
    <property type="entry name" value="Arabinose_bd"/>
    <property type="match status" value="1"/>
</dbReference>
<comment type="caution">
    <text evidence="5">The sequence shown here is derived from an EMBL/GenBank/DDBJ whole genome shotgun (WGS) entry which is preliminary data.</text>
</comment>
<gene>
    <name evidence="5" type="ORF">NN4_71620</name>
</gene>
<dbReference type="PANTHER" id="PTHR47894:SF1">
    <property type="entry name" value="HTH-TYPE TRANSCRIPTIONAL REGULATOR VQSM"/>
    <property type="match status" value="1"/>
</dbReference>
<keyword evidence="1" id="KW-0805">Transcription regulation</keyword>
<dbReference type="InterPro" id="IPR018060">
    <property type="entry name" value="HTH_AraC"/>
</dbReference>
<dbReference type="InterPro" id="IPR009057">
    <property type="entry name" value="Homeodomain-like_sf"/>
</dbReference>
<dbReference type="GO" id="GO:0000976">
    <property type="term" value="F:transcription cis-regulatory region binding"/>
    <property type="evidence" value="ECO:0007669"/>
    <property type="project" value="TreeGrafter"/>
</dbReference>
<dbReference type="Gene3D" id="1.10.10.60">
    <property type="entry name" value="Homeodomain-like"/>
    <property type="match status" value="1"/>
</dbReference>
<proteinExistence type="predicted"/>
<dbReference type="AlphaFoldDB" id="A0A511MPW0"/>
<evidence type="ECO:0000256" key="1">
    <source>
        <dbReference type="ARBA" id="ARBA00023015"/>
    </source>
</evidence>
<name>A0A511MPW0_9NOCA</name>
<evidence type="ECO:0000313" key="6">
    <source>
        <dbReference type="Proteomes" id="UP000321424"/>
    </source>
</evidence>
<dbReference type="InterPro" id="IPR032687">
    <property type="entry name" value="AraC-type_N"/>
</dbReference>
<dbReference type="PROSITE" id="PS01124">
    <property type="entry name" value="HTH_ARAC_FAMILY_2"/>
    <property type="match status" value="1"/>
</dbReference>
<dbReference type="SMART" id="SM00342">
    <property type="entry name" value="HTH_ARAC"/>
    <property type="match status" value="1"/>
</dbReference>
<dbReference type="SUPFAM" id="SSF46689">
    <property type="entry name" value="Homeodomain-like"/>
    <property type="match status" value="1"/>
</dbReference>
<keyword evidence="6" id="KW-1185">Reference proteome</keyword>
<reference evidence="5 6" key="1">
    <citation type="submission" date="2019-07" db="EMBL/GenBank/DDBJ databases">
        <title>Whole genome shotgun sequence of Nocardia ninae NBRC 108245.</title>
        <authorList>
            <person name="Hosoyama A."/>
            <person name="Uohara A."/>
            <person name="Ohji S."/>
            <person name="Ichikawa N."/>
        </authorList>
    </citation>
    <scope>NUCLEOTIDE SEQUENCE [LARGE SCALE GENOMIC DNA]</scope>
    <source>
        <strain evidence="5 6">NBRC 108245</strain>
    </source>
</reference>
<protein>
    <submittedName>
        <fullName evidence="5">Transcriptional regulator</fullName>
    </submittedName>
</protein>
<keyword evidence="2" id="KW-0238">DNA-binding</keyword>
<dbReference type="GO" id="GO:0005829">
    <property type="term" value="C:cytosol"/>
    <property type="evidence" value="ECO:0007669"/>
    <property type="project" value="TreeGrafter"/>
</dbReference>
<evidence type="ECO:0000313" key="5">
    <source>
        <dbReference type="EMBL" id="GEM42643.1"/>
    </source>
</evidence>
<evidence type="ECO:0000256" key="3">
    <source>
        <dbReference type="ARBA" id="ARBA00023163"/>
    </source>
</evidence>
<dbReference type="GO" id="GO:0003700">
    <property type="term" value="F:DNA-binding transcription factor activity"/>
    <property type="evidence" value="ECO:0007669"/>
    <property type="project" value="InterPro"/>
</dbReference>